<evidence type="ECO:0000259" key="8">
    <source>
        <dbReference type="Pfam" id="PF02770"/>
    </source>
</evidence>
<evidence type="ECO:0000256" key="6">
    <source>
        <dbReference type="RuleBase" id="RU362125"/>
    </source>
</evidence>
<feature type="domain" description="Acyl-CoA dehydrogenase/oxidase C-terminal" evidence="7">
    <location>
        <begin position="231"/>
        <end position="392"/>
    </location>
</feature>
<dbReference type="InterPro" id="IPR046373">
    <property type="entry name" value="Acyl-CoA_Oxase/DH_mid-dom_sf"/>
</dbReference>
<dbReference type="SUPFAM" id="SSF47203">
    <property type="entry name" value="Acyl-CoA dehydrogenase C-terminal domain-like"/>
    <property type="match status" value="1"/>
</dbReference>
<evidence type="ECO:0000256" key="4">
    <source>
        <dbReference type="ARBA" id="ARBA00022827"/>
    </source>
</evidence>
<organism evidence="10 11">
    <name type="scientific">Spongiibacter thalassae</name>
    <dbReference type="NCBI Taxonomy" id="2721624"/>
    <lineage>
        <taxon>Bacteria</taxon>
        <taxon>Pseudomonadati</taxon>
        <taxon>Pseudomonadota</taxon>
        <taxon>Gammaproteobacteria</taxon>
        <taxon>Cellvibrionales</taxon>
        <taxon>Spongiibacteraceae</taxon>
        <taxon>Spongiibacter</taxon>
    </lineage>
</organism>
<dbReference type="Pfam" id="PF02770">
    <property type="entry name" value="Acyl-CoA_dh_M"/>
    <property type="match status" value="1"/>
</dbReference>
<dbReference type="InterPro" id="IPR006091">
    <property type="entry name" value="Acyl-CoA_Oxase/DH_mid-dom"/>
</dbReference>
<dbReference type="EMBL" id="JAAWWK010000001">
    <property type="protein sequence ID" value="NKI15844.1"/>
    <property type="molecule type" value="Genomic_DNA"/>
</dbReference>
<proteinExistence type="inferred from homology"/>
<dbReference type="Pfam" id="PF02771">
    <property type="entry name" value="Acyl-CoA_dh_N"/>
    <property type="match status" value="1"/>
</dbReference>
<keyword evidence="5 6" id="KW-0560">Oxidoreductase</keyword>
<keyword evidence="3 6" id="KW-0285">Flavoprotein</keyword>
<dbReference type="SUPFAM" id="SSF56645">
    <property type="entry name" value="Acyl-CoA dehydrogenase NM domain-like"/>
    <property type="match status" value="1"/>
</dbReference>
<reference evidence="10 11" key="1">
    <citation type="submission" date="2020-04" db="EMBL/GenBank/DDBJ databases">
        <authorList>
            <person name="Yoon J."/>
        </authorList>
    </citation>
    <scope>NUCLEOTIDE SEQUENCE [LARGE SCALE GENOMIC DNA]</scope>
    <source>
        <strain evidence="10 11">KMU-166</strain>
    </source>
</reference>
<dbReference type="PANTHER" id="PTHR43292:SF3">
    <property type="entry name" value="ACYL-COA DEHYDROGENASE FADE29"/>
    <property type="match status" value="1"/>
</dbReference>
<dbReference type="PANTHER" id="PTHR43292">
    <property type="entry name" value="ACYL-COA DEHYDROGENASE"/>
    <property type="match status" value="1"/>
</dbReference>
<comment type="cofactor">
    <cofactor evidence="1 6">
        <name>FAD</name>
        <dbReference type="ChEBI" id="CHEBI:57692"/>
    </cofactor>
</comment>
<dbReference type="InterPro" id="IPR037069">
    <property type="entry name" value="AcylCoA_DH/ox_N_sf"/>
</dbReference>
<gene>
    <name evidence="10" type="ORF">HCU74_00275</name>
</gene>
<dbReference type="Gene3D" id="1.10.540.10">
    <property type="entry name" value="Acyl-CoA dehydrogenase/oxidase, N-terminal domain"/>
    <property type="match status" value="1"/>
</dbReference>
<accession>A0ABX1G9K9</accession>
<dbReference type="Gene3D" id="1.20.140.10">
    <property type="entry name" value="Butyryl-CoA Dehydrogenase, subunit A, domain 3"/>
    <property type="match status" value="1"/>
</dbReference>
<comment type="caution">
    <text evidence="10">The sequence shown here is derived from an EMBL/GenBank/DDBJ whole genome shotgun (WGS) entry which is preliminary data.</text>
</comment>
<dbReference type="RefSeq" id="WP_168448402.1">
    <property type="nucleotide sequence ID" value="NZ_JAAWWK010000001.1"/>
</dbReference>
<dbReference type="Pfam" id="PF00441">
    <property type="entry name" value="Acyl-CoA_dh_1"/>
    <property type="match status" value="1"/>
</dbReference>
<dbReference type="InterPro" id="IPR052161">
    <property type="entry name" value="Mycobact_Acyl-CoA_DH"/>
</dbReference>
<evidence type="ECO:0000256" key="1">
    <source>
        <dbReference type="ARBA" id="ARBA00001974"/>
    </source>
</evidence>
<feature type="domain" description="Acyl-CoA oxidase/dehydrogenase middle" evidence="8">
    <location>
        <begin position="125"/>
        <end position="219"/>
    </location>
</feature>
<dbReference type="InterPro" id="IPR036250">
    <property type="entry name" value="AcylCo_DH-like_C"/>
</dbReference>
<dbReference type="Gene3D" id="2.40.110.10">
    <property type="entry name" value="Butyryl-CoA Dehydrogenase, subunit A, domain 2"/>
    <property type="match status" value="1"/>
</dbReference>
<evidence type="ECO:0000256" key="3">
    <source>
        <dbReference type="ARBA" id="ARBA00022630"/>
    </source>
</evidence>
<keyword evidence="4 6" id="KW-0274">FAD</keyword>
<protein>
    <submittedName>
        <fullName evidence="10">Acyl-CoA dehydrogenase</fullName>
    </submittedName>
</protein>
<comment type="similarity">
    <text evidence="2 6">Belongs to the acyl-CoA dehydrogenase family.</text>
</comment>
<keyword evidence="11" id="KW-1185">Reference proteome</keyword>
<name>A0ABX1G9K9_9GAMM</name>
<evidence type="ECO:0000313" key="11">
    <source>
        <dbReference type="Proteomes" id="UP000765845"/>
    </source>
</evidence>
<evidence type="ECO:0000256" key="2">
    <source>
        <dbReference type="ARBA" id="ARBA00009347"/>
    </source>
</evidence>
<evidence type="ECO:0000259" key="7">
    <source>
        <dbReference type="Pfam" id="PF00441"/>
    </source>
</evidence>
<dbReference type="Proteomes" id="UP000765845">
    <property type="component" value="Unassembled WGS sequence"/>
</dbReference>
<feature type="domain" description="Acyl-CoA dehydrogenase/oxidase N-terminal" evidence="9">
    <location>
        <begin position="7"/>
        <end position="119"/>
    </location>
</feature>
<dbReference type="InterPro" id="IPR009075">
    <property type="entry name" value="AcylCo_DH/oxidase_C"/>
</dbReference>
<dbReference type="InterPro" id="IPR009100">
    <property type="entry name" value="AcylCoA_DH/oxidase_NM_dom_sf"/>
</dbReference>
<dbReference type="InterPro" id="IPR013786">
    <property type="entry name" value="AcylCoA_DH/ox_N"/>
</dbReference>
<evidence type="ECO:0000256" key="5">
    <source>
        <dbReference type="ARBA" id="ARBA00023002"/>
    </source>
</evidence>
<sequence length="396" mass="43630">MDLNFSAEDELFRLQVRDYFKNDYPKDIIAKVSAGKSMVKADYQRSEQALAKKGWLAVNWPKEHGGPGWSVVQRYIFDEELEIAGALNVIPMGLLYFGPVLYTFGSEAQRERWLPGILNSTTFWAQGYSEPGAGSDLASLTCRADRQGDEYCINGSKIWTSYAHFADWIFCLVRTDPASTRHDGISFICVDIRSPGVEVIPIRSIDGEHHLNRVEFNNVRVPIENRIGDEGKGWHYAQYLLGHERTSYAHVGARKAELALIKNAARTAGVGGSSLLKDPLFASKLARTEIAVKTLEYTTLRILSATQVGAAPGNESSILKILATECAQAVSTLMLELAGADGLTEKAVSLPLSERQGLSGAMCTEKYLFDRAQTIYGGTTEIQKNVIAKQVLGLRS</sequence>
<evidence type="ECO:0000313" key="10">
    <source>
        <dbReference type="EMBL" id="NKI15844.1"/>
    </source>
</evidence>
<evidence type="ECO:0000259" key="9">
    <source>
        <dbReference type="Pfam" id="PF02771"/>
    </source>
</evidence>